<accession>E1X0T0</accession>
<name>E1X0T0_HALMS</name>
<feature type="transmembrane region" description="Helical" evidence="1">
    <location>
        <begin position="6"/>
        <end position="29"/>
    </location>
</feature>
<sequence>MNLKNIFNILLLSISLTTIIVTLVTYIIFKLRLGASKKSFLKNPLEGAFFRRFSPLIQADYLEKKALQEQSEGKGVSFKVKFVSLSFFLFAVISGLILFEDYFKYREQLAQRVTSASKLRELVKRGHLKTYDYVPREEKVVLRKRPSTNTQRQIDYFQKSLGEKKFCLISTYRAKNYDSSYHLNAIKQWREFFKRNKLSYRVYSRVNTPLGCISIYPHIQSLSNSQREELLKSQNPILITGGLGRLDGLGGESKDNILAQLLSTTILADESRNPTLIASEKEYLWDIEGGSFVEWLPLDKRYSHIGEDGGSLLTSSYNGEVFSRESHSFRREWKSKNRVWSSLDPINDFHSDIVFLTIFSKLVQTPIAKIKTFPFEQRAVSFVYRQLSTTDQLDEVKKSLKAFNGSWTLFTRDDRYPAAEIHSEDHTGYEVGMLILEDDILDEVDTRLTFNRVEEMRLFLEELSFSAVGGMATHNDYFSNTLLVVSDQNRLSYIYGKNKFISYSPFYLENLSYSLIPRMFKTVGKLLQDKSISNESEMVNTLQKNIDHAQDLGVAAIVDFSSTDIENLLFSKSLKKLITQNNIKALKLMDLIKYRNEQENLKVAINSSVEEITITNTLSKSVKDIVLLLEIGGKREKVFIKEIAAGADLKLDKGTYLER</sequence>
<dbReference type="Proteomes" id="UP000008963">
    <property type="component" value="Chromosome"/>
</dbReference>
<evidence type="ECO:0000313" key="3">
    <source>
        <dbReference type="Proteomes" id="UP000008963"/>
    </source>
</evidence>
<dbReference type="OrthoDB" id="9817883at2"/>
<dbReference type="HOGENOM" id="CLU_416064_0_0_7"/>
<dbReference type="EMBL" id="FQ312005">
    <property type="protein sequence ID" value="CBW26418.1"/>
    <property type="molecule type" value="Genomic_DNA"/>
</dbReference>
<dbReference type="STRING" id="862908.BMS_1566"/>
<keyword evidence="3" id="KW-1185">Reference proteome</keyword>
<dbReference type="RefSeq" id="WP_014244201.1">
    <property type="nucleotide sequence ID" value="NC_016620.1"/>
</dbReference>
<keyword evidence="1" id="KW-0472">Membrane</keyword>
<organism evidence="2 3">
    <name type="scientific">Halobacteriovorax marinus (strain ATCC BAA-682 / DSM 15412 / SJ)</name>
    <name type="common">Bacteriovorax marinus</name>
    <dbReference type="NCBI Taxonomy" id="862908"/>
    <lineage>
        <taxon>Bacteria</taxon>
        <taxon>Pseudomonadati</taxon>
        <taxon>Bdellovibrionota</taxon>
        <taxon>Bacteriovoracia</taxon>
        <taxon>Bacteriovoracales</taxon>
        <taxon>Halobacteriovoraceae</taxon>
        <taxon>Halobacteriovorax</taxon>
    </lineage>
</organism>
<proteinExistence type="predicted"/>
<keyword evidence="1" id="KW-0812">Transmembrane</keyword>
<evidence type="ECO:0000256" key="1">
    <source>
        <dbReference type="SAM" id="Phobius"/>
    </source>
</evidence>
<evidence type="ECO:0000313" key="2">
    <source>
        <dbReference type="EMBL" id="CBW26418.1"/>
    </source>
</evidence>
<keyword evidence="1" id="KW-1133">Transmembrane helix</keyword>
<dbReference type="KEGG" id="bmx:BMS_1566"/>
<protein>
    <submittedName>
        <fullName evidence="2">Membrane protein</fullName>
    </submittedName>
</protein>
<dbReference type="PATRIC" id="fig|862908.3.peg.1491"/>
<reference evidence="3" key="1">
    <citation type="journal article" date="2013" name="ISME J.">
        <title>A small predatory core genome in the divergent marine Bacteriovorax marinus SJ and the terrestrial Bdellovibrio bacteriovorus.</title>
        <authorList>
            <person name="Crossman L.C."/>
            <person name="Chen H."/>
            <person name="Cerdeno-Tarraga A.M."/>
            <person name="Brooks K."/>
            <person name="Quail M.A."/>
            <person name="Pineiro S.A."/>
            <person name="Hobley L."/>
            <person name="Sockett R.E."/>
            <person name="Bentley S.D."/>
            <person name="Parkhill J."/>
            <person name="Williams H.N."/>
            <person name="Stine O.C."/>
        </authorList>
    </citation>
    <scope>NUCLEOTIDE SEQUENCE [LARGE SCALE GENOMIC DNA]</scope>
    <source>
        <strain evidence="3">ATCC BAA-682 / DSM 15412 / SJ</strain>
    </source>
</reference>
<dbReference type="AlphaFoldDB" id="E1X0T0"/>
<gene>
    <name evidence="2" type="ordered locus">BMS_1566</name>
</gene>